<gene>
    <name evidence="6" type="ORF">ZEAMMB73_Zm00001d002305</name>
</gene>
<dbReference type="CDD" id="cd09252">
    <property type="entry name" value="AP-3_Mu3_Cterm"/>
    <property type="match status" value="1"/>
</dbReference>
<name>A0A1D6DZC7_MAIZE</name>
<dbReference type="PANTHER" id="PTHR10529">
    <property type="entry name" value="AP COMPLEX SUBUNIT MU"/>
    <property type="match status" value="1"/>
</dbReference>
<evidence type="ECO:0000313" key="6">
    <source>
        <dbReference type="EMBL" id="ONM13880.1"/>
    </source>
</evidence>
<dbReference type="SMR" id="A0A1D6DZC7"/>
<protein>
    <submittedName>
        <fullName evidence="6">AP-3 complex subunit mu</fullName>
    </submittedName>
</protein>
<comment type="subcellular location">
    <subcellularLocation>
        <location evidence="1">Endomembrane system</location>
    </subcellularLocation>
</comment>
<dbReference type="AlphaFoldDB" id="A0A1D6DZC7"/>
<dbReference type="GO" id="GO:0006886">
    <property type="term" value="P:intracellular protein transport"/>
    <property type="evidence" value="ECO:0007669"/>
    <property type="project" value="InterPro"/>
</dbReference>
<dbReference type="InterPro" id="IPR028565">
    <property type="entry name" value="MHD"/>
</dbReference>
<dbReference type="STRING" id="4577.A0A1D6DZC7"/>
<dbReference type="PRINTS" id="PR00314">
    <property type="entry name" value="CLATHRINADPT"/>
</dbReference>
<dbReference type="SUPFAM" id="SSF64356">
    <property type="entry name" value="SNARE-like"/>
    <property type="match status" value="1"/>
</dbReference>
<keyword evidence="2" id="KW-0813">Transport</keyword>
<dbReference type="SUPFAM" id="SSF49447">
    <property type="entry name" value="Second domain of Mu2 adaptin subunit (ap50) of ap2 adaptor"/>
    <property type="match status" value="1"/>
</dbReference>
<dbReference type="InterPro" id="IPR001392">
    <property type="entry name" value="Clathrin_mu"/>
</dbReference>
<dbReference type="InterPro" id="IPR011012">
    <property type="entry name" value="Longin-like_dom_sf"/>
</dbReference>
<dbReference type="Gene3D" id="2.60.40.1170">
    <property type="entry name" value="Mu homology domain, subdomain B"/>
    <property type="match status" value="2"/>
</dbReference>
<dbReference type="Pfam" id="PF00928">
    <property type="entry name" value="Adap_comp_sub"/>
    <property type="match status" value="2"/>
</dbReference>
<feature type="domain" description="MHD" evidence="5">
    <location>
        <begin position="179"/>
        <end position="401"/>
    </location>
</feature>
<reference evidence="6" key="1">
    <citation type="submission" date="2015-12" db="EMBL/GenBank/DDBJ databases">
        <title>Update maize B73 reference genome by single molecule sequencing technologies.</title>
        <authorList>
            <consortium name="Maize Genome Sequencing Project"/>
            <person name="Ware D."/>
        </authorList>
    </citation>
    <scope>NUCLEOTIDE SEQUENCE [LARGE SCALE GENOMIC DNA]</scope>
    <source>
        <tissue evidence="6">Seedling</tissue>
    </source>
</reference>
<dbReference type="EMBL" id="CM007648">
    <property type="protein sequence ID" value="ONM13880.1"/>
    <property type="molecule type" value="Genomic_DNA"/>
</dbReference>
<keyword evidence="4" id="KW-0472">Membrane</keyword>
<evidence type="ECO:0000256" key="2">
    <source>
        <dbReference type="ARBA" id="ARBA00022448"/>
    </source>
</evidence>
<accession>A0A1D6DZC7</accession>
<dbReference type="PROSITE" id="PS51072">
    <property type="entry name" value="MHD"/>
    <property type="match status" value="1"/>
</dbReference>
<dbReference type="GO" id="GO:0030131">
    <property type="term" value="C:clathrin adaptor complex"/>
    <property type="evidence" value="ECO:0007669"/>
    <property type="project" value="InterPro"/>
</dbReference>
<dbReference type="GO" id="GO:0016192">
    <property type="term" value="P:vesicle-mediated transport"/>
    <property type="evidence" value="ECO:0007669"/>
    <property type="project" value="InterPro"/>
</dbReference>
<evidence type="ECO:0000259" key="5">
    <source>
        <dbReference type="PROSITE" id="PS51072"/>
    </source>
</evidence>
<evidence type="ECO:0000256" key="1">
    <source>
        <dbReference type="ARBA" id="ARBA00004308"/>
    </source>
</evidence>
<organism evidence="6">
    <name type="scientific">Zea mays</name>
    <name type="common">Maize</name>
    <dbReference type="NCBI Taxonomy" id="4577"/>
    <lineage>
        <taxon>Eukaryota</taxon>
        <taxon>Viridiplantae</taxon>
        <taxon>Streptophyta</taxon>
        <taxon>Embryophyta</taxon>
        <taxon>Tracheophyta</taxon>
        <taxon>Spermatophyta</taxon>
        <taxon>Magnoliopsida</taxon>
        <taxon>Liliopsida</taxon>
        <taxon>Poales</taxon>
        <taxon>Poaceae</taxon>
        <taxon>PACMAD clade</taxon>
        <taxon>Panicoideae</taxon>
        <taxon>Andropogonodae</taxon>
        <taxon>Andropogoneae</taxon>
        <taxon>Tripsacinae</taxon>
        <taxon>Zea</taxon>
    </lineage>
</organism>
<dbReference type="InterPro" id="IPR050431">
    <property type="entry name" value="Adaptor_comp_med_subunit"/>
</dbReference>
<evidence type="ECO:0000256" key="3">
    <source>
        <dbReference type="ARBA" id="ARBA00022927"/>
    </source>
</evidence>
<dbReference type="Gene3D" id="3.30.450.60">
    <property type="match status" value="1"/>
</dbReference>
<proteinExistence type="predicted"/>
<evidence type="ECO:0000256" key="4">
    <source>
        <dbReference type="ARBA" id="ARBA00023136"/>
    </source>
</evidence>
<dbReference type="GO" id="GO:0012505">
    <property type="term" value="C:endomembrane system"/>
    <property type="evidence" value="ECO:0007669"/>
    <property type="project" value="UniProtKB-SubCell"/>
</dbReference>
<sequence>MLQLQWAPWLFSRVVVQGAGPGPRYGHCMDLAAQQYLVTVSGNDAHDVPVRVKNSYNPKAPGTLITRQRDMDKVVLTSIVLKSNVTMLDILSTQMLGQYGFPGKGLMEFLEQRILDEMMDNGFPLTTEPNILKEMITPPNIVNKMLNVVTGKSSTLGSKLPNAAASFVPWRRTTVKDASNEVYVNIVEELDACVNREEGVLVKCEAYDDVQVNCSLPGVPELTMSFANTAIINDVTFHPCVRFRPWDSNQILSFVPPDGQFKLMSYSRVQKLKKTPIYVKPQLTSDSGNCRVSVMVGILEAEHSTCTFTLLCFSDASLLMQTCLWTIGQIPKDKAPALSGNLRLEEGLAQLHALSTFQVRFTIMGVALSGLQIDKLDVKNTLNAPYKSFRAQTQAGKYEVRSSIGVLYLNQIILCGVKATEYCDPRPI</sequence>
<dbReference type="InterPro" id="IPR036168">
    <property type="entry name" value="AP2_Mu_C_sf"/>
</dbReference>
<keyword evidence="3" id="KW-0653">Protein transport</keyword>
<dbReference type="OMA" id="CVKLLRF"/>
<dbReference type="InParanoid" id="A0A1D6DZC7"/>